<sequence length="238" mass="26642">MKKALIIGASSGIGKQLAITLARHGYEVGLMARRMELLQTLQAEIPSKTHAEYIDIGKPLEAIGRMQNMLHTMGDLDLMIINAGIGFLNPELDWKKEQQTIDVNISGFCALAGQAYKTFARQGYGHLVGISSIGALKGNHLAPSYNASKAFMSNYLEGLRKKAYRDNLQIVVTDIKPGFVDTDMAKGEGKFWIASPQRAAEQIYTAIHTKKKHAYITKRWRLIGWLLKLMPDWLYFKT</sequence>
<dbReference type="InterPro" id="IPR020904">
    <property type="entry name" value="Sc_DH/Rdtase_CS"/>
</dbReference>
<dbReference type="InterPro" id="IPR002347">
    <property type="entry name" value="SDR_fam"/>
</dbReference>
<dbReference type="PATRIC" id="fig|389348.3.peg.1226"/>
<dbReference type="SUPFAM" id="SSF51735">
    <property type="entry name" value="NAD(P)-binding Rossmann-fold domains"/>
    <property type="match status" value="1"/>
</dbReference>
<evidence type="ECO:0000256" key="1">
    <source>
        <dbReference type="ARBA" id="ARBA00006484"/>
    </source>
</evidence>
<name>A0A0U5J9M3_9BACT</name>
<dbReference type="PROSITE" id="PS00061">
    <property type="entry name" value="ADH_SHORT"/>
    <property type="match status" value="1"/>
</dbReference>
<evidence type="ECO:0000256" key="3">
    <source>
        <dbReference type="RuleBase" id="RU000363"/>
    </source>
</evidence>
<comment type="similarity">
    <text evidence="1 3">Belongs to the short-chain dehydrogenases/reductases (SDR) family.</text>
</comment>
<organism evidence="4 5">
    <name type="scientific">Candidatus Protochlamydia naegleriophila</name>
    <dbReference type="NCBI Taxonomy" id="389348"/>
    <lineage>
        <taxon>Bacteria</taxon>
        <taxon>Pseudomonadati</taxon>
        <taxon>Chlamydiota</taxon>
        <taxon>Chlamydiia</taxon>
        <taxon>Parachlamydiales</taxon>
        <taxon>Parachlamydiaceae</taxon>
        <taxon>Candidatus Protochlamydia</taxon>
    </lineage>
</organism>
<dbReference type="RefSeq" id="WP_059060799.1">
    <property type="nucleotide sequence ID" value="NZ_LN879502.1"/>
</dbReference>
<keyword evidence="5" id="KW-1185">Reference proteome</keyword>
<dbReference type="GO" id="GO:0016020">
    <property type="term" value="C:membrane"/>
    <property type="evidence" value="ECO:0007669"/>
    <property type="project" value="TreeGrafter"/>
</dbReference>
<dbReference type="KEGG" id="pnl:PNK_1112"/>
<dbReference type="PANTHER" id="PTHR44196">
    <property type="entry name" value="DEHYDROGENASE/REDUCTASE SDR FAMILY MEMBER 7B"/>
    <property type="match status" value="1"/>
</dbReference>
<accession>A0A0U5J9M3</accession>
<dbReference type="InterPro" id="IPR036291">
    <property type="entry name" value="NAD(P)-bd_dom_sf"/>
</dbReference>
<evidence type="ECO:0000256" key="2">
    <source>
        <dbReference type="ARBA" id="ARBA00023002"/>
    </source>
</evidence>
<dbReference type="Pfam" id="PF00106">
    <property type="entry name" value="adh_short"/>
    <property type="match status" value="1"/>
</dbReference>
<dbReference type="Proteomes" id="UP000069902">
    <property type="component" value="Chromosome cPNK"/>
</dbReference>
<evidence type="ECO:0000313" key="5">
    <source>
        <dbReference type="Proteomes" id="UP000069902"/>
    </source>
</evidence>
<dbReference type="STRING" id="389348.PNK_1112"/>
<reference evidence="5" key="1">
    <citation type="submission" date="2015-09" db="EMBL/GenBank/DDBJ databases">
        <authorList>
            <person name="Bertelli C."/>
        </authorList>
    </citation>
    <scope>NUCLEOTIDE SEQUENCE [LARGE SCALE GENOMIC DNA]</scope>
    <source>
        <strain evidence="5">KNic</strain>
    </source>
</reference>
<keyword evidence="2" id="KW-0560">Oxidoreductase</keyword>
<gene>
    <name evidence="4" type="ORF">PNK_1112</name>
</gene>
<dbReference type="EMBL" id="LN879502">
    <property type="protein sequence ID" value="CUI16729.1"/>
    <property type="molecule type" value="Genomic_DNA"/>
</dbReference>
<protein>
    <submittedName>
        <fullName evidence="4">Putative short-chain dehydrogenase/reductase</fullName>
    </submittedName>
</protein>
<dbReference type="GO" id="GO:0016491">
    <property type="term" value="F:oxidoreductase activity"/>
    <property type="evidence" value="ECO:0007669"/>
    <property type="project" value="UniProtKB-KW"/>
</dbReference>
<proteinExistence type="inferred from homology"/>
<dbReference type="AlphaFoldDB" id="A0A0U5J9M3"/>
<dbReference type="InParanoid" id="A0A0U5J9M3"/>
<dbReference type="PRINTS" id="PR00080">
    <property type="entry name" value="SDRFAMILY"/>
</dbReference>
<dbReference type="PANTHER" id="PTHR44196:SF3">
    <property type="entry name" value="SHORT CHAIN DEHYDROGENASE FAMILY PROTEIN"/>
    <property type="match status" value="1"/>
</dbReference>
<dbReference type="Gene3D" id="3.40.50.720">
    <property type="entry name" value="NAD(P)-binding Rossmann-like Domain"/>
    <property type="match status" value="1"/>
</dbReference>
<evidence type="ECO:0000313" key="4">
    <source>
        <dbReference type="EMBL" id="CUI16729.1"/>
    </source>
</evidence>
<dbReference type="PRINTS" id="PR00081">
    <property type="entry name" value="GDHRDH"/>
</dbReference>